<evidence type="ECO:0000313" key="9">
    <source>
        <dbReference type="EMBL" id="KAJ6642032.1"/>
    </source>
</evidence>
<keyword evidence="5" id="KW-0862">Zinc</keyword>
<dbReference type="FunFam" id="1.10.1170.10:FF:000003">
    <property type="entry name" value="E3 ubiquitin-protein ligase XIAP"/>
    <property type="match status" value="1"/>
</dbReference>
<dbReference type="GO" id="GO:0090263">
    <property type="term" value="P:positive regulation of canonical Wnt signaling pathway"/>
    <property type="evidence" value="ECO:0007669"/>
    <property type="project" value="TreeGrafter"/>
</dbReference>
<dbReference type="CDD" id="cd00022">
    <property type="entry name" value="BIR"/>
    <property type="match status" value="2"/>
</dbReference>
<dbReference type="SMART" id="SM00238">
    <property type="entry name" value="BIR"/>
    <property type="match status" value="2"/>
</dbReference>
<dbReference type="PROSITE" id="PS50143">
    <property type="entry name" value="BIR_REPEAT_2"/>
    <property type="match status" value="2"/>
</dbReference>
<dbReference type="AlphaFoldDB" id="A0A9Q0N2V9"/>
<dbReference type="Gene3D" id="1.10.1170.10">
    <property type="entry name" value="Inhibitor Of Apoptosis Protein (2mihbC-IAP-1), Chain A"/>
    <property type="match status" value="2"/>
</dbReference>
<evidence type="ECO:0000313" key="10">
    <source>
        <dbReference type="Proteomes" id="UP001151699"/>
    </source>
</evidence>
<evidence type="ECO:0000256" key="5">
    <source>
        <dbReference type="ARBA" id="ARBA00022833"/>
    </source>
</evidence>
<feature type="domain" description="RING-type" evidence="8">
    <location>
        <begin position="336"/>
        <end position="371"/>
    </location>
</feature>
<dbReference type="GO" id="GO:0031398">
    <property type="term" value="P:positive regulation of protein ubiquitination"/>
    <property type="evidence" value="ECO:0007669"/>
    <property type="project" value="TreeGrafter"/>
</dbReference>
<dbReference type="InterPro" id="IPR050784">
    <property type="entry name" value="IAP"/>
</dbReference>
<reference evidence="9" key="1">
    <citation type="submission" date="2022-07" db="EMBL/GenBank/DDBJ databases">
        <authorList>
            <person name="Trinca V."/>
            <person name="Uliana J.V.C."/>
            <person name="Torres T.T."/>
            <person name="Ward R.J."/>
            <person name="Monesi N."/>
        </authorList>
    </citation>
    <scope>NUCLEOTIDE SEQUENCE</scope>
    <source>
        <strain evidence="9">HSMRA1968</strain>
        <tissue evidence="9">Whole embryos</tissue>
    </source>
</reference>
<dbReference type="Proteomes" id="UP001151699">
    <property type="component" value="Chromosome B"/>
</dbReference>
<dbReference type="CDD" id="cd16510">
    <property type="entry name" value="RING-HC_IAPs"/>
    <property type="match status" value="1"/>
</dbReference>
<dbReference type="GO" id="GO:0008270">
    <property type="term" value="F:zinc ion binding"/>
    <property type="evidence" value="ECO:0007669"/>
    <property type="project" value="UniProtKB-KW"/>
</dbReference>
<dbReference type="PROSITE" id="PS01282">
    <property type="entry name" value="BIR_REPEAT_1"/>
    <property type="match status" value="1"/>
</dbReference>
<feature type="compositionally biased region" description="Polar residues" evidence="7">
    <location>
        <begin position="305"/>
        <end position="314"/>
    </location>
</feature>
<organism evidence="9 10">
    <name type="scientific">Pseudolycoriella hygida</name>
    <dbReference type="NCBI Taxonomy" id="35572"/>
    <lineage>
        <taxon>Eukaryota</taxon>
        <taxon>Metazoa</taxon>
        <taxon>Ecdysozoa</taxon>
        <taxon>Arthropoda</taxon>
        <taxon>Hexapoda</taxon>
        <taxon>Insecta</taxon>
        <taxon>Pterygota</taxon>
        <taxon>Neoptera</taxon>
        <taxon>Endopterygota</taxon>
        <taxon>Diptera</taxon>
        <taxon>Nematocera</taxon>
        <taxon>Sciaroidea</taxon>
        <taxon>Sciaridae</taxon>
        <taxon>Pseudolycoriella</taxon>
    </lineage>
</organism>
<dbReference type="PANTHER" id="PTHR10044">
    <property type="entry name" value="INHIBITOR OF APOPTOSIS"/>
    <property type="match status" value="1"/>
</dbReference>
<dbReference type="GO" id="GO:0061630">
    <property type="term" value="F:ubiquitin protein ligase activity"/>
    <property type="evidence" value="ECO:0007669"/>
    <property type="project" value="TreeGrafter"/>
</dbReference>
<dbReference type="SUPFAM" id="SSF57924">
    <property type="entry name" value="Inhibitor of apoptosis (IAP) repeat"/>
    <property type="match status" value="2"/>
</dbReference>
<evidence type="ECO:0000259" key="8">
    <source>
        <dbReference type="PROSITE" id="PS50089"/>
    </source>
</evidence>
<evidence type="ECO:0000256" key="4">
    <source>
        <dbReference type="ARBA" id="ARBA00022771"/>
    </source>
</evidence>
<gene>
    <name evidence="9" type="primary">Diap1</name>
    <name evidence="9" type="ORF">Bhyg_06978</name>
</gene>
<dbReference type="Pfam" id="PF00653">
    <property type="entry name" value="BIR"/>
    <property type="match status" value="2"/>
</dbReference>
<feature type="region of interest" description="Disordered" evidence="7">
    <location>
        <begin position="305"/>
        <end position="327"/>
    </location>
</feature>
<dbReference type="GO" id="GO:0051726">
    <property type="term" value="P:regulation of cell cycle"/>
    <property type="evidence" value="ECO:0007669"/>
    <property type="project" value="TreeGrafter"/>
</dbReference>
<dbReference type="GO" id="GO:0005634">
    <property type="term" value="C:nucleus"/>
    <property type="evidence" value="ECO:0007669"/>
    <property type="project" value="TreeGrafter"/>
</dbReference>
<evidence type="ECO:0000256" key="1">
    <source>
        <dbReference type="ARBA" id="ARBA00006672"/>
    </source>
</evidence>
<evidence type="ECO:0000256" key="2">
    <source>
        <dbReference type="ARBA" id="ARBA00022703"/>
    </source>
</evidence>
<dbReference type="InterPro" id="IPR001370">
    <property type="entry name" value="BIR_rpt"/>
</dbReference>
<dbReference type="PANTHER" id="PTHR10044:SF174">
    <property type="entry name" value="DEATH-ASSOCIATED INHIBITOR OF APOPTOSIS 1"/>
    <property type="match status" value="1"/>
</dbReference>
<comment type="similarity">
    <text evidence="1">Belongs to the IAP family.</text>
</comment>
<dbReference type="GO" id="GO:0006915">
    <property type="term" value="P:apoptotic process"/>
    <property type="evidence" value="ECO:0007669"/>
    <property type="project" value="UniProtKB-KW"/>
</dbReference>
<dbReference type="OrthoDB" id="5855668at2759"/>
<dbReference type="Gene3D" id="3.30.40.10">
    <property type="entry name" value="Zinc/RING finger domain, C3HC4 (zinc finger)"/>
    <property type="match status" value="1"/>
</dbReference>
<dbReference type="EMBL" id="WJQU01000002">
    <property type="protein sequence ID" value="KAJ6642032.1"/>
    <property type="molecule type" value="Genomic_DNA"/>
</dbReference>
<dbReference type="PROSITE" id="PS50089">
    <property type="entry name" value="ZF_RING_2"/>
    <property type="match status" value="1"/>
</dbReference>
<dbReference type="GO" id="GO:0005737">
    <property type="term" value="C:cytoplasm"/>
    <property type="evidence" value="ECO:0007669"/>
    <property type="project" value="TreeGrafter"/>
</dbReference>
<dbReference type="InterPro" id="IPR001841">
    <property type="entry name" value="Znf_RING"/>
</dbReference>
<accession>A0A9Q0N2V9</accession>
<keyword evidence="3" id="KW-0479">Metal-binding</keyword>
<keyword evidence="2" id="KW-0053">Apoptosis</keyword>
<dbReference type="FunFam" id="1.10.1170.10:FF:000002">
    <property type="entry name" value="Baculoviral IAP repeat containing 7"/>
    <property type="match status" value="1"/>
</dbReference>
<dbReference type="GO" id="GO:0043027">
    <property type="term" value="F:cysteine-type endopeptidase inhibitor activity involved in apoptotic process"/>
    <property type="evidence" value="ECO:0007669"/>
    <property type="project" value="TreeGrafter"/>
</dbReference>
<keyword evidence="10" id="KW-1185">Reference proteome</keyword>
<evidence type="ECO:0000256" key="3">
    <source>
        <dbReference type="ARBA" id="ARBA00022723"/>
    </source>
</evidence>
<keyword evidence="4 6" id="KW-0863">Zinc-finger</keyword>
<evidence type="ECO:0000256" key="7">
    <source>
        <dbReference type="SAM" id="MobiDB-lite"/>
    </source>
</evidence>
<comment type="caution">
    <text evidence="9">The sequence shown here is derived from an EMBL/GenBank/DDBJ whole genome shotgun (WGS) entry which is preliminary data.</text>
</comment>
<name>A0A9Q0N2V9_9DIPT</name>
<proteinExistence type="inferred from homology"/>
<dbReference type="Pfam" id="PF13920">
    <property type="entry name" value="zf-C3HC4_3"/>
    <property type="match status" value="1"/>
</dbReference>
<evidence type="ECO:0000256" key="6">
    <source>
        <dbReference type="PROSITE-ProRule" id="PRU00175"/>
    </source>
</evidence>
<protein>
    <submittedName>
        <fullName evidence="9">Death-associated inhibitor of apoptosis 1</fullName>
    </submittedName>
</protein>
<sequence length="383" mass="43289">MKTKSPVSVVTIEQFQFGPTGKDVADNNTTHSLNIKDCSPPAYSPVPMPDNLQREEVRLQTFDCWPHNFISPQKLARTGFYFIGPNNDNVKCYFCKVEIGCWEQGDDEVTEHMRWSQNCPLLRRRETNNVPIDDGELDLLLPPLTYDVCGPCGVVDVRHGSYAESSFTLPPLLDTPTSPTLKHPDHPEYAIEAARFRSFEDWPKTMKQKPQDLSDAGFFYTQKGDRVKCFSCGGGLRDWDEYDVPWEQHALWFSKCEYLKLIKGQSYIDSILEKKRLQDECESNASDDEENRPIESLLEKCNSSFESASTSGSDAESGIGHDDGPSEKKVCDSKLCKICYSCEYNTCFLPCGHVVACAKCASSVTKCPMCRKPFDGIMRVYFS</sequence>
<dbReference type="InterPro" id="IPR013083">
    <property type="entry name" value="Znf_RING/FYVE/PHD"/>
</dbReference>
<dbReference type="GO" id="GO:0043066">
    <property type="term" value="P:negative regulation of apoptotic process"/>
    <property type="evidence" value="ECO:0007669"/>
    <property type="project" value="TreeGrafter"/>
</dbReference>